<evidence type="ECO:0000313" key="1">
    <source>
        <dbReference type="EMBL" id="MDY7227400.1"/>
    </source>
</evidence>
<proteinExistence type="predicted"/>
<dbReference type="EMBL" id="JAXIVS010000004">
    <property type="protein sequence ID" value="MDY7227400.1"/>
    <property type="molecule type" value="Genomic_DNA"/>
</dbReference>
<organism evidence="1 2">
    <name type="scientific">Hyalangium rubrum</name>
    <dbReference type="NCBI Taxonomy" id="3103134"/>
    <lineage>
        <taxon>Bacteria</taxon>
        <taxon>Pseudomonadati</taxon>
        <taxon>Myxococcota</taxon>
        <taxon>Myxococcia</taxon>
        <taxon>Myxococcales</taxon>
        <taxon>Cystobacterineae</taxon>
        <taxon>Archangiaceae</taxon>
        <taxon>Hyalangium</taxon>
    </lineage>
</organism>
<evidence type="ECO:0008006" key="3">
    <source>
        <dbReference type="Google" id="ProtNLM"/>
    </source>
</evidence>
<sequence>MMLRRLALLAIPAFVVGVSCLKDPVYPGDQVLGTFRFSATVDRQRTTCDLRSPDFAVLGDGGTFGFDGTFSRDGDAGSGYFIVQDFPRDAGYEGQRVTSFHRATVQLASCGANCTGTAVEETLDVILLSDSQDTLIGRRCTGLVDGGVPGDGGTPPGPTPNGYDVQRACGTLTDEYIPGTGSCTCTQRCRAVYTVEGTRVN</sequence>
<dbReference type="RefSeq" id="WP_321546125.1">
    <property type="nucleotide sequence ID" value="NZ_JAXIVS010000004.1"/>
</dbReference>
<keyword evidence="2" id="KW-1185">Reference proteome</keyword>
<gene>
    <name evidence="1" type="ORF">SYV04_13395</name>
</gene>
<dbReference type="PROSITE" id="PS51257">
    <property type="entry name" value="PROKAR_LIPOPROTEIN"/>
    <property type="match status" value="1"/>
</dbReference>
<accession>A0ABU5H1X9</accession>
<name>A0ABU5H1X9_9BACT</name>
<dbReference type="Proteomes" id="UP001291309">
    <property type="component" value="Unassembled WGS sequence"/>
</dbReference>
<reference evidence="1 2" key="1">
    <citation type="submission" date="2023-12" db="EMBL/GenBank/DDBJ databases">
        <title>the genome sequence of Hyalangium sp. s54d21.</title>
        <authorList>
            <person name="Zhang X."/>
        </authorList>
    </citation>
    <scope>NUCLEOTIDE SEQUENCE [LARGE SCALE GENOMIC DNA]</scope>
    <source>
        <strain evidence="2">s54d21</strain>
    </source>
</reference>
<comment type="caution">
    <text evidence="1">The sequence shown here is derived from an EMBL/GenBank/DDBJ whole genome shotgun (WGS) entry which is preliminary data.</text>
</comment>
<evidence type="ECO:0000313" key="2">
    <source>
        <dbReference type="Proteomes" id="UP001291309"/>
    </source>
</evidence>
<protein>
    <recommendedName>
        <fullName evidence="3">Lipoprotein</fullName>
    </recommendedName>
</protein>